<protein>
    <submittedName>
        <fullName evidence="3">Aminotransferase class-V</fullName>
    </submittedName>
</protein>
<organism evidence="3 4">
    <name type="scientific">Stieleria neptunia</name>
    <dbReference type="NCBI Taxonomy" id="2527979"/>
    <lineage>
        <taxon>Bacteria</taxon>
        <taxon>Pseudomonadati</taxon>
        <taxon>Planctomycetota</taxon>
        <taxon>Planctomycetia</taxon>
        <taxon>Pirellulales</taxon>
        <taxon>Pirellulaceae</taxon>
        <taxon>Stieleria</taxon>
    </lineage>
</organism>
<dbReference type="Proteomes" id="UP000319004">
    <property type="component" value="Chromosome"/>
</dbReference>
<keyword evidence="1" id="KW-0663">Pyridoxal phosphate</keyword>
<evidence type="ECO:0000313" key="3">
    <source>
        <dbReference type="EMBL" id="QDV42486.1"/>
    </source>
</evidence>
<sequence length="409" mass="44617">MNVVHYLDSARLGLMSPSASRRHGELARFATTAAASPLMDTLLQDGGEAWPETVQREFPELSSYPGIPGFRRRLLETLGCEDWQRLVLGTSSNSLIRIASQLLFGPCERVLTTDLAWPVYRKVLERCAADRSRTLHVIPLRQFIARNCPTGPEIADFVFKQFRKHSCDGLFLTAVSHDGIRLPAGEMISAIKRRSEVKVSVIDGAQEFAQVDHHGSLRASDFYMTSGHKWAGSFIPIAIGVFGTNRSASRIDQIATDQIDSGLIDDPLMQLCWDSTDSPSIAAPSTANVAALFACDAAITDLASEPEAERCKSLGDSSVDGLLEQLAEKGWQTTPGSTACRSRTWVLNHASLAGYSPAEIRVRFASQGIALTAYDQGVIRLSIPRVNWNTDVQFDVGSRIGSAQMAFTG</sequence>
<reference evidence="3 4" key="1">
    <citation type="submission" date="2019-03" db="EMBL/GenBank/DDBJ databases">
        <title>Deep-cultivation of Planctomycetes and their phenomic and genomic characterization uncovers novel biology.</title>
        <authorList>
            <person name="Wiegand S."/>
            <person name="Jogler M."/>
            <person name="Boedeker C."/>
            <person name="Pinto D."/>
            <person name="Vollmers J."/>
            <person name="Rivas-Marin E."/>
            <person name="Kohn T."/>
            <person name="Peeters S.H."/>
            <person name="Heuer A."/>
            <person name="Rast P."/>
            <person name="Oberbeckmann S."/>
            <person name="Bunk B."/>
            <person name="Jeske O."/>
            <person name="Meyerdierks A."/>
            <person name="Storesund J.E."/>
            <person name="Kallscheuer N."/>
            <person name="Luecker S."/>
            <person name="Lage O.M."/>
            <person name="Pohl T."/>
            <person name="Merkel B.J."/>
            <person name="Hornburger P."/>
            <person name="Mueller R.-W."/>
            <person name="Bruemmer F."/>
            <person name="Labrenz M."/>
            <person name="Spormann A.M."/>
            <person name="Op den Camp H."/>
            <person name="Overmann J."/>
            <person name="Amann R."/>
            <person name="Jetten M.S.M."/>
            <person name="Mascher T."/>
            <person name="Medema M.H."/>
            <person name="Devos D.P."/>
            <person name="Kaster A.-K."/>
            <person name="Ovreas L."/>
            <person name="Rohde M."/>
            <person name="Galperin M.Y."/>
            <person name="Jogler C."/>
        </authorList>
    </citation>
    <scope>NUCLEOTIDE SEQUENCE [LARGE SCALE GENOMIC DNA]</scope>
    <source>
        <strain evidence="3 4">Enr13</strain>
    </source>
</reference>
<dbReference type="RefSeq" id="WP_145386109.1">
    <property type="nucleotide sequence ID" value="NZ_CP037423.1"/>
</dbReference>
<gene>
    <name evidence="3" type="ORF">Enr13x_23340</name>
</gene>
<evidence type="ECO:0000256" key="1">
    <source>
        <dbReference type="ARBA" id="ARBA00022898"/>
    </source>
</evidence>
<dbReference type="InterPro" id="IPR015422">
    <property type="entry name" value="PyrdxlP-dep_Trfase_small"/>
</dbReference>
<dbReference type="SUPFAM" id="SSF53383">
    <property type="entry name" value="PLP-dependent transferases"/>
    <property type="match status" value="1"/>
</dbReference>
<dbReference type="InterPro" id="IPR015424">
    <property type="entry name" value="PyrdxlP-dep_Trfase"/>
</dbReference>
<dbReference type="InterPro" id="IPR015421">
    <property type="entry name" value="PyrdxlP-dep_Trfase_major"/>
</dbReference>
<keyword evidence="3" id="KW-0032">Aminotransferase</keyword>
<dbReference type="Gene3D" id="3.40.640.10">
    <property type="entry name" value="Type I PLP-dependent aspartate aminotransferase-like (Major domain)"/>
    <property type="match status" value="1"/>
</dbReference>
<evidence type="ECO:0000259" key="2">
    <source>
        <dbReference type="Pfam" id="PF00266"/>
    </source>
</evidence>
<dbReference type="KEGG" id="snep:Enr13x_23340"/>
<proteinExistence type="predicted"/>
<feature type="domain" description="Aminotransferase class V" evidence="2">
    <location>
        <begin position="176"/>
        <end position="373"/>
    </location>
</feature>
<dbReference type="Pfam" id="PF00266">
    <property type="entry name" value="Aminotran_5"/>
    <property type="match status" value="1"/>
</dbReference>
<dbReference type="Gene3D" id="3.90.1150.10">
    <property type="entry name" value="Aspartate Aminotransferase, domain 1"/>
    <property type="match status" value="1"/>
</dbReference>
<dbReference type="AlphaFoldDB" id="A0A518HNQ8"/>
<dbReference type="OrthoDB" id="241764at2"/>
<keyword evidence="3" id="KW-0808">Transferase</keyword>
<name>A0A518HNQ8_9BACT</name>
<dbReference type="EMBL" id="CP037423">
    <property type="protein sequence ID" value="QDV42486.1"/>
    <property type="molecule type" value="Genomic_DNA"/>
</dbReference>
<dbReference type="InterPro" id="IPR000192">
    <property type="entry name" value="Aminotrans_V_dom"/>
</dbReference>
<dbReference type="GO" id="GO:0008483">
    <property type="term" value="F:transaminase activity"/>
    <property type="evidence" value="ECO:0007669"/>
    <property type="project" value="UniProtKB-KW"/>
</dbReference>
<keyword evidence="4" id="KW-1185">Reference proteome</keyword>
<evidence type="ECO:0000313" key="4">
    <source>
        <dbReference type="Proteomes" id="UP000319004"/>
    </source>
</evidence>
<accession>A0A518HNQ8</accession>